<dbReference type="InterPro" id="IPR003819">
    <property type="entry name" value="TauD/TfdA-like"/>
</dbReference>
<comment type="similarity">
    <text evidence="1">Belongs to the clavaminate synthase family.</text>
</comment>
<dbReference type="SUPFAM" id="SSF51197">
    <property type="entry name" value="Clavaminate synthase-like"/>
    <property type="match status" value="1"/>
</dbReference>
<keyword evidence="3" id="KW-0560">Oxidoreductase</keyword>
<evidence type="ECO:0000256" key="4">
    <source>
        <dbReference type="ARBA" id="ARBA00023004"/>
    </source>
</evidence>
<feature type="binding site" evidence="5">
    <location>
        <position position="147"/>
    </location>
    <ligand>
        <name>Fe cation</name>
        <dbReference type="ChEBI" id="CHEBI:24875"/>
    </ligand>
</feature>
<dbReference type="Gene3D" id="3.60.130.10">
    <property type="entry name" value="Clavaminate synthase-like"/>
    <property type="match status" value="1"/>
</dbReference>
<feature type="binding site" evidence="5">
    <location>
        <position position="149"/>
    </location>
    <ligand>
        <name>Fe cation</name>
        <dbReference type="ChEBI" id="CHEBI:24875"/>
    </ligand>
</feature>
<dbReference type="GO" id="GO:0016491">
    <property type="term" value="F:oxidoreductase activity"/>
    <property type="evidence" value="ECO:0007669"/>
    <property type="project" value="UniProtKB-KW"/>
</dbReference>
<dbReference type="InterPro" id="IPR053447">
    <property type="entry name" value="Alpha-KG_dependent_hydroxylase"/>
</dbReference>
<evidence type="ECO:0000256" key="1">
    <source>
        <dbReference type="ARBA" id="ARBA00008425"/>
    </source>
</evidence>
<feature type="domain" description="TauD/TfdA-like" evidence="6">
    <location>
        <begin position="131"/>
        <end position="320"/>
    </location>
</feature>
<sequence>MEKHHLDPASAAALDELVREVTAQVSTVHGAEFHRLAAVLAHELPRGLREVFVDFRLREPSGALLLSGLPVDDDRIGPTPAHWYPDPDEVSPSLREEVAFGLLAQLLGDPFGFATLHNGLLVHNIIPIKGYEKEQIAFGSDEKLEWHTEEAFHVHRSAYTALLCLRNPAGAPTTYADIADLEISAADRAVLRQPLFETRPSGSHSAERNKFRELLPESDHERWGRSFAATEGIHSDPVVQPVLRGAEDRPYLCLDPDCMTAVDDEAAAALARLVAEVDRRIQDVTLTPGDVLFMDNDRAIHGRKPFKAHFDGNDRWLKRMNIARDLRPSRDRRLSPDSRVIF</sequence>
<dbReference type="RefSeq" id="WP_075976295.1">
    <property type="nucleotide sequence ID" value="NZ_MKQR01000018.1"/>
</dbReference>
<dbReference type="InterPro" id="IPR014503">
    <property type="entry name" value="Clavaminate_syn-like"/>
</dbReference>
<name>A0A1Q9LIR2_9PSEU</name>
<evidence type="ECO:0000259" key="6">
    <source>
        <dbReference type="Pfam" id="PF02668"/>
    </source>
</evidence>
<keyword evidence="2 5" id="KW-0479">Metal-binding</keyword>
<comment type="caution">
    <text evidence="7">The sequence shown here is derived from an EMBL/GenBank/DDBJ whole genome shotgun (WGS) entry which is preliminary data.</text>
</comment>
<evidence type="ECO:0000256" key="2">
    <source>
        <dbReference type="ARBA" id="ARBA00022723"/>
    </source>
</evidence>
<dbReference type="InterPro" id="IPR042098">
    <property type="entry name" value="TauD-like_sf"/>
</dbReference>
<proteinExistence type="inferred from homology"/>
<keyword evidence="8" id="KW-1185">Reference proteome</keyword>
<evidence type="ECO:0000256" key="5">
    <source>
        <dbReference type="PIRSR" id="PIRSR019543-2"/>
    </source>
</evidence>
<dbReference type="STRING" id="1193682.BJP25_23965"/>
<gene>
    <name evidence="7" type="ORF">BJP25_23965</name>
</gene>
<dbReference type="Proteomes" id="UP000186040">
    <property type="component" value="Unassembled WGS sequence"/>
</dbReference>
<keyword evidence="4 5" id="KW-0408">Iron</keyword>
<dbReference type="NCBIfam" id="NF041363">
    <property type="entry name" value="GntD_guanitoxin"/>
    <property type="match status" value="1"/>
</dbReference>
<dbReference type="AlphaFoldDB" id="A0A1Q9LIR2"/>
<dbReference type="OrthoDB" id="3872700at2"/>
<evidence type="ECO:0000313" key="7">
    <source>
        <dbReference type="EMBL" id="OLR91890.1"/>
    </source>
</evidence>
<dbReference type="EMBL" id="MKQR01000018">
    <property type="protein sequence ID" value="OLR91890.1"/>
    <property type="molecule type" value="Genomic_DNA"/>
</dbReference>
<evidence type="ECO:0000256" key="3">
    <source>
        <dbReference type="ARBA" id="ARBA00023002"/>
    </source>
</evidence>
<dbReference type="GO" id="GO:0005506">
    <property type="term" value="F:iron ion binding"/>
    <property type="evidence" value="ECO:0007669"/>
    <property type="project" value="InterPro"/>
</dbReference>
<organism evidence="7 8">
    <name type="scientific">Actinokineospora bangkokensis</name>
    <dbReference type="NCBI Taxonomy" id="1193682"/>
    <lineage>
        <taxon>Bacteria</taxon>
        <taxon>Bacillati</taxon>
        <taxon>Actinomycetota</taxon>
        <taxon>Actinomycetes</taxon>
        <taxon>Pseudonocardiales</taxon>
        <taxon>Pseudonocardiaceae</taxon>
        <taxon>Actinokineospora</taxon>
    </lineage>
</organism>
<accession>A0A1Q9LIR2</accession>
<evidence type="ECO:0000313" key="8">
    <source>
        <dbReference type="Proteomes" id="UP000186040"/>
    </source>
</evidence>
<dbReference type="PIRSF" id="PIRSF019543">
    <property type="entry name" value="Clavaminate_syn"/>
    <property type="match status" value="1"/>
</dbReference>
<protein>
    <recommendedName>
        <fullName evidence="6">TauD/TfdA-like domain-containing protein</fullName>
    </recommendedName>
</protein>
<dbReference type="Pfam" id="PF02668">
    <property type="entry name" value="TauD"/>
    <property type="match status" value="1"/>
</dbReference>
<reference evidence="7 8" key="1">
    <citation type="submission" date="2016-10" db="EMBL/GenBank/DDBJ databases">
        <title>The Draft Genome Sequence of Actinokineospora bangkokensis 44EHWT reveals the biosynthetic pathway of antifungal compounds Thailandins with unusual extender unit butylmalonyl-CoA.</title>
        <authorList>
            <person name="Greule A."/>
            <person name="Intra B."/>
            <person name="Flemming S."/>
            <person name="Rommel M.G."/>
            <person name="Panbangred W."/>
            <person name="Bechthold A."/>
        </authorList>
    </citation>
    <scope>NUCLEOTIDE SEQUENCE [LARGE SCALE GENOMIC DNA]</scope>
    <source>
        <strain evidence="7 8">44EHW</strain>
    </source>
</reference>